<dbReference type="STRING" id="554065.E1ZG81"/>
<protein>
    <recommendedName>
        <fullName evidence="2">N-acetyltransferase domain-containing protein</fullName>
    </recommendedName>
</protein>
<feature type="region of interest" description="Disordered" evidence="1">
    <location>
        <begin position="1"/>
        <end position="22"/>
    </location>
</feature>
<accession>E1ZG81</accession>
<gene>
    <name evidence="3" type="ORF">CHLNCDRAFT_134568</name>
</gene>
<evidence type="ECO:0000313" key="4">
    <source>
        <dbReference type="Proteomes" id="UP000008141"/>
    </source>
</evidence>
<evidence type="ECO:0000259" key="2">
    <source>
        <dbReference type="PROSITE" id="PS51186"/>
    </source>
</evidence>
<dbReference type="OMA" id="FMAHEAV"/>
<dbReference type="FunCoup" id="E1ZG81">
    <property type="interactions" value="122"/>
</dbReference>
<feature type="compositionally biased region" description="Low complexity" evidence="1">
    <location>
        <begin position="1"/>
        <end position="12"/>
    </location>
</feature>
<reference evidence="3 4" key="1">
    <citation type="journal article" date="2010" name="Plant Cell">
        <title>The Chlorella variabilis NC64A genome reveals adaptation to photosymbiosis, coevolution with viruses, and cryptic sex.</title>
        <authorList>
            <person name="Blanc G."/>
            <person name="Duncan G."/>
            <person name="Agarkova I."/>
            <person name="Borodovsky M."/>
            <person name="Gurnon J."/>
            <person name="Kuo A."/>
            <person name="Lindquist E."/>
            <person name="Lucas S."/>
            <person name="Pangilinan J."/>
            <person name="Polle J."/>
            <person name="Salamov A."/>
            <person name="Terry A."/>
            <person name="Yamada T."/>
            <person name="Dunigan D.D."/>
            <person name="Grigoriev I.V."/>
            <person name="Claverie J.M."/>
            <person name="Van Etten J.L."/>
        </authorList>
    </citation>
    <scope>NUCLEOTIDE SEQUENCE [LARGE SCALE GENOMIC DNA]</scope>
    <source>
        <strain evidence="3 4">NC64A</strain>
    </source>
</reference>
<feature type="compositionally biased region" description="Pro residues" evidence="1">
    <location>
        <begin position="13"/>
        <end position="22"/>
    </location>
</feature>
<dbReference type="InterPro" id="IPR016181">
    <property type="entry name" value="Acyl_CoA_acyltransferase"/>
</dbReference>
<dbReference type="OrthoDB" id="41532at2759"/>
<dbReference type="InterPro" id="IPR000182">
    <property type="entry name" value="GNAT_dom"/>
</dbReference>
<keyword evidence="4" id="KW-1185">Reference proteome</keyword>
<dbReference type="SUPFAM" id="SSF55729">
    <property type="entry name" value="Acyl-CoA N-acyltransferases (Nat)"/>
    <property type="match status" value="1"/>
</dbReference>
<dbReference type="AlphaFoldDB" id="E1ZG81"/>
<dbReference type="PANTHER" id="PTHR47426:SF3">
    <property type="entry name" value="GCN5-RELATED N-ACETYLTRANSFERASE 6, CHLOROPLASTIC"/>
    <property type="match status" value="1"/>
</dbReference>
<evidence type="ECO:0000256" key="1">
    <source>
        <dbReference type="SAM" id="MobiDB-lite"/>
    </source>
</evidence>
<dbReference type="RefSeq" id="XP_005847348.1">
    <property type="nucleotide sequence ID" value="XM_005847286.1"/>
</dbReference>
<sequence length="237" mass="24933">MPSEAAEAAAEPAPSPAAPPPAFDIRPWQFREDLERAAWLRAEAYYEKRSVGRFKASFIKQFAGQELYALLRRTKGAQPLCVTLVATRGSPAAAAAAPAEAPAARGAGGCLGTLDVRLLDGAVAAFIDAYGGLRWPEGVPRGAAPAAYVSNVVVAEAQRGRGLGRGLVGAAAELARERWRAGKVYCHVEVGNEPALALYRACGFSQLGEELAPEEEGLGRRRLLCLALAEPDPTLAA</sequence>
<dbReference type="GeneID" id="17354638"/>
<dbReference type="eggNOG" id="ENOG502QREC">
    <property type="taxonomic scope" value="Eukaryota"/>
</dbReference>
<dbReference type="Proteomes" id="UP000008141">
    <property type="component" value="Unassembled WGS sequence"/>
</dbReference>
<dbReference type="PROSITE" id="PS51186">
    <property type="entry name" value="GNAT"/>
    <property type="match status" value="1"/>
</dbReference>
<proteinExistence type="predicted"/>
<name>E1ZG81_CHLVA</name>
<dbReference type="PANTHER" id="PTHR47426">
    <property type="entry name" value="ACYL-COA N-ACYLTRANSFERASES (NAT) SUPERFAMILY PROTEIN"/>
    <property type="match status" value="1"/>
</dbReference>
<dbReference type="EMBL" id="GL433845">
    <property type="protein sequence ID" value="EFN55246.1"/>
    <property type="molecule type" value="Genomic_DNA"/>
</dbReference>
<dbReference type="InParanoid" id="E1ZG81"/>
<evidence type="ECO:0000313" key="3">
    <source>
        <dbReference type="EMBL" id="EFN55246.1"/>
    </source>
</evidence>
<dbReference type="Gene3D" id="3.40.630.30">
    <property type="match status" value="1"/>
</dbReference>
<dbReference type="KEGG" id="cvr:CHLNCDRAFT_134568"/>
<feature type="domain" description="N-acetyltransferase" evidence="2">
    <location>
        <begin position="57"/>
        <end position="225"/>
    </location>
</feature>
<dbReference type="Pfam" id="PF00583">
    <property type="entry name" value="Acetyltransf_1"/>
    <property type="match status" value="1"/>
</dbReference>
<dbReference type="GO" id="GO:0016747">
    <property type="term" value="F:acyltransferase activity, transferring groups other than amino-acyl groups"/>
    <property type="evidence" value="ECO:0007669"/>
    <property type="project" value="InterPro"/>
</dbReference>
<organism evidence="4">
    <name type="scientific">Chlorella variabilis</name>
    <name type="common">Green alga</name>
    <dbReference type="NCBI Taxonomy" id="554065"/>
    <lineage>
        <taxon>Eukaryota</taxon>
        <taxon>Viridiplantae</taxon>
        <taxon>Chlorophyta</taxon>
        <taxon>core chlorophytes</taxon>
        <taxon>Trebouxiophyceae</taxon>
        <taxon>Chlorellales</taxon>
        <taxon>Chlorellaceae</taxon>
        <taxon>Chlorella clade</taxon>
        <taxon>Chlorella</taxon>
    </lineage>
</organism>